<feature type="domain" description="Flagellar assembly protein FliH/Type III secretion system HrpE" evidence="9">
    <location>
        <begin position="150"/>
        <end position="275"/>
    </location>
</feature>
<comment type="similarity">
    <text evidence="2">Belongs to the FliH family.</text>
</comment>
<dbReference type="PANTHER" id="PTHR34982">
    <property type="entry name" value="YOP PROTEINS TRANSLOCATION PROTEIN L"/>
    <property type="match status" value="1"/>
</dbReference>
<keyword evidence="3" id="KW-0813">Transport</keyword>
<dbReference type="PANTHER" id="PTHR34982:SF1">
    <property type="entry name" value="FLAGELLAR ASSEMBLY PROTEIN FLIH"/>
    <property type="match status" value="1"/>
</dbReference>
<dbReference type="Proteomes" id="UP000050544">
    <property type="component" value="Unassembled WGS sequence"/>
</dbReference>
<accession>A0A0P6Y3W8</accession>
<feature type="region of interest" description="Disordered" evidence="8">
    <location>
        <begin position="67"/>
        <end position="90"/>
    </location>
</feature>
<dbReference type="SUPFAM" id="SSF160527">
    <property type="entry name" value="V-type ATPase subunit E-like"/>
    <property type="match status" value="1"/>
</dbReference>
<evidence type="ECO:0000256" key="5">
    <source>
        <dbReference type="ARBA" id="ARBA00022927"/>
    </source>
</evidence>
<keyword evidence="4" id="KW-1005">Bacterial flagellum biogenesis</keyword>
<dbReference type="GO" id="GO:0015031">
    <property type="term" value="P:protein transport"/>
    <property type="evidence" value="ECO:0007669"/>
    <property type="project" value="UniProtKB-KW"/>
</dbReference>
<comment type="caution">
    <text evidence="10">The sequence shown here is derived from an EMBL/GenBank/DDBJ whole genome shotgun (WGS) entry which is preliminary data.</text>
</comment>
<keyword evidence="11" id="KW-1185">Reference proteome</keyword>
<dbReference type="Gene3D" id="1.20.5.2950">
    <property type="match status" value="1"/>
</dbReference>
<name>A0A0P6Y3W8_9CHLR</name>
<evidence type="ECO:0000256" key="2">
    <source>
        <dbReference type="ARBA" id="ARBA00006602"/>
    </source>
</evidence>
<keyword evidence="6" id="KW-1006">Bacterial flagellum protein export</keyword>
<sequence length="290" mass="32335">MRNEVHPWQPPVLIAEETPVQVDKLAKQVLSIFTPTTVPDATYQLRTNGHRLRAKVQAWAPADLLVPPEISPRSNEMSDQEEEPSASSESVDMVVDLEAVQAQATALLAEAEAQAEALLRQAREEAEQVRQQAYLTGRAQAESELRDLIETVKTIVQDIQAWRERLFSQSESFVLEMVAAIARALFTEGFVLDAETLQQTYNRVLEHSQALGDLRIYVNPEDAQLLDPYWKEAQAALRDQQIKLIPSDAIRRGGCYVEGRYGSVDGRIEVRLERLLSSLLSETGGEGGSV</sequence>
<organism evidence="10 11">
    <name type="scientific">Thermanaerothrix daxensis</name>
    <dbReference type="NCBI Taxonomy" id="869279"/>
    <lineage>
        <taxon>Bacteria</taxon>
        <taxon>Bacillati</taxon>
        <taxon>Chloroflexota</taxon>
        <taxon>Anaerolineae</taxon>
        <taxon>Anaerolineales</taxon>
        <taxon>Anaerolineaceae</taxon>
        <taxon>Thermanaerothrix</taxon>
    </lineage>
</organism>
<keyword evidence="5" id="KW-0653">Protein transport</keyword>
<evidence type="ECO:0000256" key="6">
    <source>
        <dbReference type="ARBA" id="ARBA00023225"/>
    </source>
</evidence>
<feature type="coiled-coil region" evidence="7">
    <location>
        <begin position="94"/>
        <end position="158"/>
    </location>
</feature>
<dbReference type="GO" id="GO:0005829">
    <property type="term" value="C:cytosol"/>
    <property type="evidence" value="ECO:0007669"/>
    <property type="project" value="TreeGrafter"/>
</dbReference>
<evidence type="ECO:0000313" key="11">
    <source>
        <dbReference type="Proteomes" id="UP000050544"/>
    </source>
</evidence>
<evidence type="ECO:0000256" key="3">
    <source>
        <dbReference type="ARBA" id="ARBA00022448"/>
    </source>
</evidence>
<reference evidence="10 11" key="1">
    <citation type="submission" date="2015-07" db="EMBL/GenBank/DDBJ databases">
        <title>Whole genome sequence of Thermanaerothrix daxensis DSM 23592.</title>
        <authorList>
            <person name="Hemp J."/>
            <person name="Ward L.M."/>
            <person name="Pace L.A."/>
            <person name="Fischer W.W."/>
        </authorList>
    </citation>
    <scope>NUCLEOTIDE SEQUENCE [LARGE SCALE GENOMIC DNA]</scope>
    <source>
        <strain evidence="10 11">GNS-1</strain>
    </source>
</reference>
<dbReference type="InterPro" id="IPR018035">
    <property type="entry name" value="Flagellar_FliH/T3SS_HrpE"/>
</dbReference>
<evidence type="ECO:0000259" key="9">
    <source>
        <dbReference type="Pfam" id="PF02108"/>
    </source>
</evidence>
<dbReference type="EMBL" id="LGKO01000002">
    <property type="protein sequence ID" value="KPL84115.1"/>
    <property type="molecule type" value="Genomic_DNA"/>
</dbReference>
<dbReference type="InterPro" id="IPR051472">
    <property type="entry name" value="T3SS_Stator/FliH"/>
</dbReference>
<gene>
    <name evidence="10" type="ORF">SE15_02755</name>
</gene>
<evidence type="ECO:0000256" key="8">
    <source>
        <dbReference type="SAM" id="MobiDB-lite"/>
    </source>
</evidence>
<dbReference type="AlphaFoldDB" id="A0A0P6Y3W8"/>
<evidence type="ECO:0000256" key="4">
    <source>
        <dbReference type="ARBA" id="ARBA00022795"/>
    </source>
</evidence>
<comment type="function">
    <text evidence="1">Needed for flagellar regrowth and assembly.</text>
</comment>
<keyword evidence="7" id="KW-0175">Coiled coil</keyword>
<evidence type="ECO:0000256" key="7">
    <source>
        <dbReference type="SAM" id="Coils"/>
    </source>
</evidence>
<dbReference type="STRING" id="869279.SE15_02755"/>
<protein>
    <recommendedName>
        <fullName evidence="9">Flagellar assembly protein FliH/Type III secretion system HrpE domain-containing protein</fullName>
    </recommendedName>
</protein>
<evidence type="ECO:0000256" key="1">
    <source>
        <dbReference type="ARBA" id="ARBA00003041"/>
    </source>
</evidence>
<dbReference type="Pfam" id="PF02108">
    <property type="entry name" value="FliH"/>
    <property type="match status" value="1"/>
</dbReference>
<proteinExistence type="inferred from homology"/>
<evidence type="ECO:0000313" key="10">
    <source>
        <dbReference type="EMBL" id="KPL84115.1"/>
    </source>
</evidence>
<dbReference type="GO" id="GO:0044781">
    <property type="term" value="P:bacterial-type flagellum organization"/>
    <property type="evidence" value="ECO:0007669"/>
    <property type="project" value="UniProtKB-KW"/>
</dbReference>